<reference evidence="1" key="1">
    <citation type="submission" date="2022-11" db="EMBL/GenBank/DDBJ databases">
        <title>Lacinutrix neustonica HL-RS19T sp. nov., isolated from the surface microlayer sample of brackish Lake Shihwa.</title>
        <authorList>
            <person name="Choi J.Y."/>
            <person name="Hwang C.Y."/>
        </authorList>
    </citation>
    <scope>NUCLEOTIDE SEQUENCE</scope>
    <source>
        <strain evidence="1">HL-RS19</strain>
    </source>
</reference>
<dbReference type="EMBL" id="CP113088">
    <property type="protein sequence ID" value="WAC03809.1"/>
    <property type="molecule type" value="Genomic_DNA"/>
</dbReference>
<evidence type="ECO:0000313" key="1">
    <source>
        <dbReference type="EMBL" id="WAC03809.1"/>
    </source>
</evidence>
<evidence type="ECO:0000313" key="2">
    <source>
        <dbReference type="Proteomes" id="UP001164705"/>
    </source>
</evidence>
<dbReference type="RefSeq" id="WP_267678446.1">
    <property type="nucleotide sequence ID" value="NZ_CP113088.1"/>
</dbReference>
<name>A0A9E8N0V8_9FLAO</name>
<gene>
    <name evidence="1" type="ORF">N7U66_10540</name>
</gene>
<proteinExistence type="predicted"/>
<sequence>MKGLSSTIFNDIINDHFGSNSTRDLKFEIGTIPAQLGNTDAFTYTNYDVNNISNAPGDVMTVRLSNTFVQNASTIEIALTIIHESIHAELIDRCIQLSLVNNVSILGGMEFNSFSGNNVFTLPDAIFNQLLIVYSAYPPNSDSQWNHNLFNVLSYRTKMAQNLVFVHPWLNDTSSDFITNVNADTLNLYGDFTIEELMDYIAWIGLEGTQDFINNIQDIPLELTKKNFVETSARTHYTNDCN</sequence>
<organism evidence="1 2">
    <name type="scientific">Lacinutrix neustonica</name>
    <dbReference type="NCBI Taxonomy" id="2980107"/>
    <lineage>
        <taxon>Bacteria</taxon>
        <taxon>Pseudomonadati</taxon>
        <taxon>Bacteroidota</taxon>
        <taxon>Flavobacteriia</taxon>
        <taxon>Flavobacteriales</taxon>
        <taxon>Flavobacteriaceae</taxon>
        <taxon>Lacinutrix</taxon>
    </lineage>
</organism>
<dbReference type="Proteomes" id="UP001164705">
    <property type="component" value="Chromosome"/>
</dbReference>
<dbReference type="AlphaFoldDB" id="A0A9E8N0V8"/>
<keyword evidence="2" id="KW-1185">Reference proteome</keyword>
<accession>A0A9E8N0V8</accession>
<protein>
    <submittedName>
        <fullName evidence="1">Uncharacterized protein</fullName>
    </submittedName>
</protein>
<dbReference type="KEGG" id="lnu:N7U66_10540"/>